<accession>X1GXI1</accession>
<dbReference type="EMBL" id="BARU01032957">
    <property type="protein sequence ID" value="GAH62611.1"/>
    <property type="molecule type" value="Genomic_DNA"/>
</dbReference>
<dbReference type="Gene3D" id="3.30.1330.40">
    <property type="entry name" value="RutC-like"/>
    <property type="match status" value="1"/>
</dbReference>
<evidence type="ECO:0000313" key="1">
    <source>
        <dbReference type="EMBL" id="GAH62611.1"/>
    </source>
</evidence>
<organism evidence="1">
    <name type="scientific">marine sediment metagenome</name>
    <dbReference type="NCBI Taxonomy" id="412755"/>
    <lineage>
        <taxon>unclassified sequences</taxon>
        <taxon>metagenomes</taxon>
        <taxon>ecological metagenomes</taxon>
    </lineage>
</organism>
<reference evidence="1" key="1">
    <citation type="journal article" date="2014" name="Front. Microbiol.">
        <title>High frequency of phylogenetically diverse reductive dehalogenase-homologous genes in deep subseafloor sedimentary metagenomes.</title>
        <authorList>
            <person name="Kawai M."/>
            <person name="Futagami T."/>
            <person name="Toyoda A."/>
            <person name="Takaki Y."/>
            <person name="Nishi S."/>
            <person name="Hori S."/>
            <person name="Arai W."/>
            <person name="Tsubouchi T."/>
            <person name="Morono Y."/>
            <person name="Uchiyama I."/>
            <person name="Ito T."/>
            <person name="Fujiyama A."/>
            <person name="Inagaki F."/>
            <person name="Takami H."/>
        </authorList>
    </citation>
    <scope>NUCLEOTIDE SEQUENCE</scope>
    <source>
        <strain evidence="1">Expedition CK06-06</strain>
    </source>
</reference>
<protein>
    <submittedName>
        <fullName evidence="1">Uncharacterized protein</fullName>
    </submittedName>
</protein>
<proteinExistence type="predicted"/>
<dbReference type="InterPro" id="IPR006175">
    <property type="entry name" value="YjgF/YER057c/UK114"/>
</dbReference>
<gene>
    <name evidence="1" type="ORF">S03H2_51902</name>
</gene>
<name>X1GXI1_9ZZZZ</name>
<dbReference type="SUPFAM" id="SSF55298">
    <property type="entry name" value="YjgF-like"/>
    <property type="match status" value="1"/>
</dbReference>
<dbReference type="InterPro" id="IPR035959">
    <property type="entry name" value="RutC-like_sf"/>
</dbReference>
<feature type="non-terminal residue" evidence="1">
    <location>
        <position position="1"/>
    </location>
</feature>
<comment type="caution">
    <text evidence="1">The sequence shown here is derived from an EMBL/GenBank/DDBJ whole genome shotgun (WGS) entry which is preliminary data.</text>
</comment>
<sequence length="83" mass="9527">NLKYAMEQSGSSLENLVKTHMLLPHTANYNTMRKMELEYYKKYAPKLAEEPPASSCIQLLNLYSPKCIVELDAIGYVPDQPKY</sequence>
<dbReference type="AlphaFoldDB" id="X1GXI1"/>
<dbReference type="Pfam" id="PF01042">
    <property type="entry name" value="Ribonuc_L-PSP"/>
    <property type="match status" value="1"/>
</dbReference>